<reference evidence="4 5" key="1">
    <citation type="journal article" date="2007" name="Science">
        <title>Sea anemone genome reveals ancestral eumetazoan gene repertoire and genomic organization.</title>
        <authorList>
            <person name="Putnam N.H."/>
            <person name="Srivastava M."/>
            <person name="Hellsten U."/>
            <person name="Dirks B."/>
            <person name="Chapman J."/>
            <person name="Salamov A."/>
            <person name="Terry A."/>
            <person name="Shapiro H."/>
            <person name="Lindquist E."/>
            <person name="Kapitonov V.V."/>
            <person name="Jurka J."/>
            <person name="Genikhovich G."/>
            <person name="Grigoriev I.V."/>
            <person name="Lucas S.M."/>
            <person name="Steele R.E."/>
            <person name="Finnerty J.R."/>
            <person name="Technau U."/>
            <person name="Martindale M.Q."/>
            <person name="Rokhsar D.S."/>
        </authorList>
    </citation>
    <scope>NUCLEOTIDE SEQUENCE [LARGE SCALE GENOMIC DNA]</scope>
    <source>
        <strain evidence="5">CH2 X CH6</strain>
    </source>
</reference>
<dbReference type="InParanoid" id="A7S262"/>
<dbReference type="PROSITE" id="PS50086">
    <property type="entry name" value="TBC_RABGAP"/>
    <property type="match status" value="1"/>
</dbReference>
<evidence type="ECO:0000313" key="5">
    <source>
        <dbReference type="Proteomes" id="UP000001593"/>
    </source>
</evidence>
<dbReference type="Proteomes" id="UP000001593">
    <property type="component" value="Unassembled WGS sequence"/>
</dbReference>
<dbReference type="InterPro" id="IPR000195">
    <property type="entry name" value="Rab-GAP-TBC_dom"/>
</dbReference>
<organism evidence="4 5">
    <name type="scientific">Nematostella vectensis</name>
    <name type="common">Starlet sea anemone</name>
    <dbReference type="NCBI Taxonomy" id="45351"/>
    <lineage>
        <taxon>Eukaryota</taxon>
        <taxon>Metazoa</taxon>
        <taxon>Cnidaria</taxon>
        <taxon>Anthozoa</taxon>
        <taxon>Hexacorallia</taxon>
        <taxon>Actiniaria</taxon>
        <taxon>Edwardsiidae</taxon>
        <taxon>Nematostella</taxon>
    </lineage>
</organism>
<dbReference type="SMART" id="SM00164">
    <property type="entry name" value="TBC"/>
    <property type="match status" value="1"/>
</dbReference>
<dbReference type="Gene3D" id="1.10.8.270">
    <property type="entry name" value="putative rabgap domain of human tbc1 domain family member 14 like domains"/>
    <property type="match status" value="1"/>
</dbReference>
<name>A7S262_NEMVE</name>
<dbReference type="GO" id="GO:0010008">
    <property type="term" value="C:endosome membrane"/>
    <property type="evidence" value="ECO:0000318"/>
    <property type="project" value="GO_Central"/>
</dbReference>
<dbReference type="Pfam" id="PF00566">
    <property type="entry name" value="RabGAP-TBC"/>
    <property type="match status" value="2"/>
</dbReference>
<evidence type="ECO:0000256" key="1">
    <source>
        <dbReference type="ARBA" id="ARBA00022468"/>
    </source>
</evidence>
<evidence type="ECO:0000256" key="2">
    <source>
        <dbReference type="SAM" id="MobiDB-lite"/>
    </source>
</evidence>
<dbReference type="EMBL" id="DS469567">
    <property type="protein sequence ID" value="EDO42229.1"/>
    <property type="molecule type" value="Genomic_DNA"/>
</dbReference>
<dbReference type="InterPro" id="IPR035969">
    <property type="entry name" value="Rab-GAP_TBC_sf"/>
</dbReference>
<dbReference type="GO" id="GO:0042147">
    <property type="term" value="P:retrograde transport, endosome to Golgi"/>
    <property type="evidence" value="ECO:0000318"/>
    <property type="project" value="GO_Central"/>
</dbReference>
<accession>A7S262</accession>
<dbReference type="KEGG" id="nve:5514045"/>
<dbReference type="FunFam" id="1.10.8.270:FF:000011">
    <property type="entry name" value="TBC1 domain family member 5"/>
    <property type="match status" value="1"/>
</dbReference>
<dbReference type="AlphaFoldDB" id="A7S262"/>
<dbReference type="GO" id="GO:0005794">
    <property type="term" value="C:Golgi apparatus"/>
    <property type="evidence" value="ECO:0000318"/>
    <property type="project" value="GO_Central"/>
</dbReference>
<dbReference type="HOGENOM" id="CLU_020460_0_0_1"/>
<dbReference type="SUPFAM" id="SSF47923">
    <property type="entry name" value="Ypt/Rab-GAP domain of gyp1p"/>
    <property type="match status" value="2"/>
</dbReference>
<dbReference type="GO" id="GO:0030904">
    <property type="term" value="C:retromer complex"/>
    <property type="evidence" value="ECO:0000318"/>
    <property type="project" value="GO_Central"/>
</dbReference>
<dbReference type="STRING" id="45351.A7S262"/>
<feature type="compositionally biased region" description="Polar residues" evidence="2">
    <location>
        <begin position="32"/>
        <end position="50"/>
    </location>
</feature>
<evidence type="ECO:0000313" key="4">
    <source>
        <dbReference type="EMBL" id="EDO42229.1"/>
    </source>
</evidence>
<dbReference type="GO" id="GO:0005829">
    <property type="term" value="C:cytosol"/>
    <property type="evidence" value="ECO:0007669"/>
    <property type="project" value="GOC"/>
</dbReference>
<feature type="domain" description="Rab-GAP TBC" evidence="3">
    <location>
        <begin position="157"/>
        <end position="434"/>
    </location>
</feature>
<sequence length="495" mass="57029">MERQEFSPNFPSSVSSQDIHDALDAFGGPFRNQDTISSKKASNRDSGVSESSFVSDHLTFTSDSLLNEIGHANQMPISHNKTSDDPLGASHILSASAPALSFGLGADATDNKGPNSRVVNATSPWDEAQNLLEEWNKLFSSSHYLSDLKAHALNGKLRLSKFRSVAWKLFLECLPEKQESWLSTSKQHREEYISFKSKCIIDPNKIKETSNMETFHPLSQEEDSPWKKFFKDNELKAIILRDLERLYPENPYFHTERVRDMMLNILFCHAKKNETLGYKQGMHELLAPLIHVLDTDSRMYRYFDGNQMEMTKAILDPLYIEHDAFMLFSQVMDATETWYHHYQPHPEAKQQQLIDVHAAPFKDPTTTPPTAIVKKLNKIQDHLLRKHDTDLWLHLKDLDIAPQLYGLRWIRLLFSREFPFPDFLVLWDALFAEGTHLDLVDYIYIGMLHSIRNKLMAGNYNSCLGHLMKFPRTYEDIHSYVKRAVAMRGPKVSGR</sequence>
<protein>
    <recommendedName>
        <fullName evidence="3">Rab-GAP TBC domain-containing protein</fullName>
    </recommendedName>
</protein>
<dbReference type="FunFam" id="1.10.472.80:FF:000038">
    <property type="entry name" value="TBC1 domain family member 5"/>
    <property type="match status" value="1"/>
</dbReference>
<feature type="region of interest" description="Disordered" evidence="2">
    <location>
        <begin position="22"/>
        <end position="50"/>
    </location>
</feature>
<dbReference type="GO" id="GO:0005096">
    <property type="term" value="F:GTPase activator activity"/>
    <property type="evidence" value="ECO:0000318"/>
    <property type="project" value="GO_Central"/>
</dbReference>
<gene>
    <name evidence="4" type="ORF">NEMVEDRAFT_v1g165490</name>
</gene>
<dbReference type="PANTHER" id="PTHR22957:SF337">
    <property type="entry name" value="TBC1 DOMAIN FAMILY MEMBER 5"/>
    <property type="match status" value="1"/>
</dbReference>
<evidence type="ECO:0000259" key="3">
    <source>
        <dbReference type="PROSITE" id="PS50086"/>
    </source>
</evidence>
<dbReference type="PANTHER" id="PTHR22957">
    <property type="entry name" value="TBC1 DOMAIN FAMILY MEMBER GTPASE-ACTIVATING PROTEIN"/>
    <property type="match status" value="1"/>
</dbReference>
<keyword evidence="1" id="KW-0343">GTPase activation</keyword>
<dbReference type="Gene3D" id="1.10.472.80">
    <property type="entry name" value="Ypt/Rab-GAP domain of gyp1p, domain 3"/>
    <property type="match status" value="1"/>
</dbReference>
<dbReference type="OMA" id="WSEFFEN"/>
<keyword evidence="5" id="KW-1185">Reference proteome</keyword>
<dbReference type="eggNOG" id="KOG1091">
    <property type="taxonomic scope" value="Eukaryota"/>
</dbReference>
<proteinExistence type="predicted"/>
<dbReference type="PhylomeDB" id="A7S262"/>